<feature type="compositionally biased region" description="Low complexity" evidence="1">
    <location>
        <begin position="395"/>
        <end position="416"/>
    </location>
</feature>
<protein>
    <recommendedName>
        <fullName evidence="2">Pleckstrin homology domain-containing protein</fullName>
    </recommendedName>
</protein>
<dbReference type="GO" id="GO:0000226">
    <property type="term" value="P:microtubule cytoskeleton organization"/>
    <property type="evidence" value="ECO:0007669"/>
    <property type="project" value="TreeGrafter"/>
</dbReference>
<gene>
    <name evidence="3" type="ORF">AMS68_005132</name>
</gene>
<feature type="region of interest" description="Disordered" evidence="1">
    <location>
        <begin position="289"/>
        <end position="437"/>
    </location>
</feature>
<accession>A0A6H0XY82</accession>
<feature type="compositionally biased region" description="Basic and acidic residues" evidence="1">
    <location>
        <begin position="325"/>
        <end position="336"/>
    </location>
</feature>
<feature type="compositionally biased region" description="Basic residues" evidence="1">
    <location>
        <begin position="59"/>
        <end position="74"/>
    </location>
</feature>
<feature type="compositionally biased region" description="Polar residues" evidence="1">
    <location>
        <begin position="420"/>
        <end position="433"/>
    </location>
</feature>
<dbReference type="Proteomes" id="UP000503462">
    <property type="component" value="Chromosome 3"/>
</dbReference>
<evidence type="ECO:0000259" key="2">
    <source>
        <dbReference type="Pfam" id="PF12814"/>
    </source>
</evidence>
<feature type="domain" description="Pleckstrin homology" evidence="2">
    <location>
        <begin position="138"/>
        <end position="280"/>
    </location>
</feature>
<reference evidence="3 4" key="1">
    <citation type="journal article" date="2016" name="Sci. Rep.">
        <title>Peltaster fructicola genome reveals evolution from an invasive phytopathogen to an ectophytic parasite.</title>
        <authorList>
            <person name="Xu C."/>
            <person name="Chen H."/>
            <person name="Gleason M.L."/>
            <person name="Xu J.R."/>
            <person name="Liu H."/>
            <person name="Zhang R."/>
            <person name="Sun G."/>
        </authorList>
    </citation>
    <scope>NUCLEOTIDE SEQUENCE [LARGE SCALE GENOMIC DNA]</scope>
    <source>
        <strain evidence="3 4">LNHT1506</strain>
    </source>
</reference>
<dbReference type="GO" id="GO:0005739">
    <property type="term" value="C:mitochondrion"/>
    <property type="evidence" value="ECO:0007669"/>
    <property type="project" value="TreeGrafter"/>
</dbReference>
<evidence type="ECO:0000313" key="3">
    <source>
        <dbReference type="EMBL" id="QIW99614.1"/>
    </source>
</evidence>
<dbReference type="AlphaFoldDB" id="A0A6H0XY82"/>
<dbReference type="Pfam" id="PF12814">
    <property type="entry name" value="Mcp5_PH"/>
    <property type="match status" value="1"/>
</dbReference>
<feature type="region of interest" description="Disordered" evidence="1">
    <location>
        <begin position="1"/>
        <end position="81"/>
    </location>
</feature>
<dbReference type="InterPro" id="IPR053005">
    <property type="entry name" value="Nuclear_Pos-Cytoskel_Interact"/>
</dbReference>
<dbReference type="GO" id="GO:0005543">
    <property type="term" value="F:phospholipid binding"/>
    <property type="evidence" value="ECO:0007669"/>
    <property type="project" value="InterPro"/>
</dbReference>
<evidence type="ECO:0000256" key="1">
    <source>
        <dbReference type="SAM" id="MobiDB-lite"/>
    </source>
</evidence>
<feature type="region of interest" description="Disordered" evidence="1">
    <location>
        <begin position="464"/>
        <end position="493"/>
    </location>
</feature>
<feature type="compositionally biased region" description="Polar residues" evidence="1">
    <location>
        <begin position="8"/>
        <end position="26"/>
    </location>
</feature>
<dbReference type="SUPFAM" id="SSF50729">
    <property type="entry name" value="PH domain-like"/>
    <property type="match status" value="1"/>
</dbReference>
<dbReference type="GO" id="GO:0015631">
    <property type="term" value="F:tubulin binding"/>
    <property type="evidence" value="ECO:0007669"/>
    <property type="project" value="TreeGrafter"/>
</dbReference>
<dbReference type="EMBL" id="CP051141">
    <property type="protein sequence ID" value="QIW99614.1"/>
    <property type="molecule type" value="Genomic_DNA"/>
</dbReference>
<proteinExistence type="predicted"/>
<dbReference type="OrthoDB" id="2149224at2759"/>
<feature type="compositionally biased region" description="Polar residues" evidence="1">
    <location>
        <begin position="35"/>
        <end position="58"/>
    </location>
</feature>
<organism evidence="3 4">
    <name type="scientific">Peltaster fructicola</name>
    <dbReference type="NCBI Taxonomy" id="286661"/>
    <lineage>
        <taxon>Eukaryota</taxon>
        <taxon>Fungi</taxon>
        <taxon>Dikarya</taxon>
        <taxon>Ascomycota</taxon>
        <taxon>Pezizomycotina</taxon>
        <taxon>Dothideomycetes</taxon>
        <taxon>Dothideomycetes incertae sedis</taxon>
        <taxon>Peltaster</taxon>
    </lineage>
</organism>
<dbReference type="GO" id="GO:0005938">
    <property type="term" value="C:cell cortex"/>
    <property type="evidence" value="ECO:0007669"/>
    <property type="project" value="InterPro"/>
</dbReference>
<dbReference type="PANTHER" id="PTHR28190:SF2">
    <property type="entry name" value="MIGRATION PROTEIN, PUTATIVE (AFU_ORTHOLOGUE AFUA_2G07730)-RELATED"/>
    <property type="match status" value="1"/>
</dbReference>
<feature type="compositionally biased region" description="Pro residues" evidence="1">
    <location>
        <begin position="289"/>
        <end position="307"/>
    </location>
</feature>
<dbReference type="PANTHER" id="PTHR28190">
    <property type="entry name" value="NUCLEAR MIGRATION PROTEIN NUM1"/>
    <property type="match status" value="1"/>
</dbReference>
<name>A0A6H0XY82_9PEZI</name>
<sequence>MPPYPIPTRSSSRQVPFSHSEGSWSPTVDPFGPRATQTSRSHMARQQSLRKVQSTTSIRHAKTKSSPRKGRRRLRSPELTPVQSMAFESPAPTAFPIPELPTPLQHGPGSDYQWGSRSTRLAGTSISSMPFGDETGLVDSIAATMVGEWMWKYIRKRKSFGVGESTEDFAQAAESGVLDMQGIGTRHKRWVWLSPYEKTIMWDSKQPTSGTALLGKKGRKLVIQSVIDVKDDTPLPKKPELESAHGRSILILTPARALKFTTVTAERHHYWMTALSFLAESNRMENELPPLPLVPPVPQRAPPPPPISQKRQVSSPTFGLASVRDSVRVAKGKQPEDPLSTNDAYPRPLNPIPTFEDNGADFPAVPRLYSSTSKHQRKRSNTSPRLPPALNTLRSFSSTAGAGPSSSRPSGSAGKGNIVPGSSYSGSRGNSVASPDRPNFFEATGTVRMEAFVDPNVKNGVLYVPAPPGAAPAQPSRRGRGDSSLSATTVDKRRAGYVFDEDGMDPFKGF</sequence>
<evidence type="ECO:0000313" key="4">
    <source>
        <dbReference type="Proteomes" id="UP000503462"/>
    </source>
</evidence>
<keyword evidence="4" id="KW-1185">Reference proteome</keyword>
<dbReference type="GO" id="GO:0032065">
    <property type="term" value="P:maintenance of protein location in cell cortex"/>
    <property type="evidence" value="ECO:0007669"/>
    <property type="project" value="InterPro"/>
</dbReference>
<dbReference type="InterPro" id="IPR024774">
    <property type="entry name" value="PH_dom-Mcp5-type"/>
</dbReference>